<reference evidence="2" key="1">
    <citation type="submission" date="2020-10" db="EMBL/GenBank/DDBJ databases">
        <authorList>
            <person name="Castelo-Branco R."/>
            <person name="Eusebio N."/>
            <person name="Adriana R."/>
            <person name="Vieira A."/>
            <person name="Brugerolle De Fraissinette N."/>
            <person name="Rezende De Castro R."/>
            <person name="Schneider M.P."/>
            <person name="Vasconcelos V."/>
            <person name="Leao P.N."/>
        </authorList>
    </citation>
    <scope>NUCLEOTIDE SEQUENCE</scope>
    <source>
        <strain evidence="2">LEGE 11467</strain>
    </source>
</reference>
<sequence length="348" mass="39403">MDILTIDPKENCYVIDPNQMEYLQNNVAASVTLDRGTHVIRITSGRYSFSSSQTTGEPWVVLWMYGVDGSTFTNKNTGATIGATWTTLNGYDDTLTLEVSDRVVVCALFFDYQHNSDASSIELAIGSQTLTVESQKNRYLLDRSYLDNLKKWKKNFIEVDPGIYRIKIRDGQFSYWSDDKKFDLEPWALLWAKGGKVIAKNTDVEVEETWCSLNGYNDYVEIEVKAKTTLCGLFFDTYKDDNEGKITLSISPIPAKTRPTPPQPETHTDRIPTTPVSKVISSPIYIPDNIWDLRDPATDVVCISPVRTIVRREEEIILVRKVRKVEEIDASPACPVNSMQMDGVQIEN</sequence>
<evidence type="ECO:0000256" key="1">
    <source>
        <dbReference type="SAM" id="MobiDB-lite"/>
    </source>
</evidence>
<organism evidence="2 3">
    <name type="scientific">Zarconia navalis LEGE 11467</name>
    <dbReference type="NCBI Taxonomy" id="1828826"/>
    <lineage>
        <taxon>Bacteria</taxon>
        <taxon>Bacillati</taxon>
        <taxon>Cyanobacteriota</taxon>
        <taxon>Cyanophyceae</taxon>
        <taxon>Oscillatoriophycideae</taxon>
        <taxon>Oscillatoriales</taxon>
        <taxon>Oscillatoriales incertae sedis</taxon>
        <taxon>Zarconia</taxon>
        <taxon>Zarconia navalis</taxon>
    </lineage>
</organism>
<proteinExistence type="predicted"/>
<evidence type="ECO:0000313" key="2">
    <source>
        <dbReference type="EMBL" id="MBE9040309.1"/>
    </source>
</evidence>
<dbReference type="AlphaFoldDB" id="A0A928VTZ1"/>
<accession>A0A928VTZ1</accession>
<dbReference type="RefSeq" id="WP_264320562.1">
    <property type="nucleotide sequence ID" value="NZ_JADEXN010000073.1"/>
</dbReference>
<gene>
    <name evidence="2" type="ORF">IQ235_05820</name>
</gene>
<name>A0A928VTZ1_9CYAN</name>
<dbReference type="Proteomes" id="UP000621799">
    <property type="component" value="Unassembled WGS sequence"/>
</dbReference>
<protein>
    <submittedName>
        <fullName evidence="2">Uncharacterized protein</fullName>
    </submittedName>
</protein>
<comment type="caution">
    <text evidence="2">The sequence shown here is derived from an EMBL/GenBank/DDBJ whole genome shotgun (WGS) entry which is preliminary data.</text>
</comment>
<keyword evidence="3" id="KW-1185">Reference proteome</keyword>
<dbReference type="EMBL" id="JADEXN010000073">
    <property type="protein sequence ID" value="MBE9040309.1"/>
    <property type="molecule type" value="Genomic_DNA"/>
</dbReference>
<feature type="region of interest" description="Disordered" evidence="1">
    <location>
        <begin position="252"/>
        <end position="273"/>
    </location>
</feature>
<evidence type="ECO:0000313" key="3">
    <source>
        <dbReference type="Proteomes" id="UP000621799"/>
    </source>
</evidence>